<feature type="domain" description="2Fe-2S ferredoxin-type" evidence="6">
    <location>
        <begin position="2"/>
        <end position="78"/>
    </location>
</feature>
<dbReference type="PANTHER" id="PTHR44379:SF8">
    <property type="entry name" value="XANTHINE DEHYDROGENASE IRON-SULFUR-BINDING SUBUNIT XDHC-RELATED"/>
    <property type="match status" value="1"/>
</dbReference>
<dbReference type="PROSITE" id="PS00197">
    <property type="entry name" value="2FE2S_FER_1"/>
    <property type="match status" value="1"/>
</dbReference>
<dbReference type="Gene3D" id="3.10.20.30">
    <property type="match status" value="1"/>
</dbReference>
<dbReference type="Gene3D" id="1.10.150.120">
    <property type="entry name" value="[2Fe-2S]-binding domain"/>
    <property type="match status" value="1"/>
</dbReference>
<evidence type="ECO:0000256" key="4">
    <source>
        <dbReference type="ARBA" id="ARBA00023004"/>
    </source>
</evidence>
<dbReference type="Pfam" id="PF00111">
    <property type="entry name" value="Fer2"/>
    <property type="match status" value="1"/>
</dbReference>
<dbReference type="InterPro" id="IPR002888">
    <property type="entry name" value="2Fe-2S-bd"/>
</dbReference>
<organism evidence="7 8">
    <name type="scientific">Anaeroselena agilis</name>
    <dbReference type="NCBI Taxonomy" id="3063788"/>
    <lineage>
        <taxon>Bacteria</taxon>
        <taxon>Bacillati</taxon>
        <taxon>Bacillota</taxon>
        <taxon>Negativicutes</taxon>
        <taxon>Acetonemataceae</taxon>
        <taxon>Anaeroselena</taxon>
    </lineage>
</organism>
<dbReference type="SUPFAM" id="SSF54292">
    <property type="entry name" value="2Fe-2S ferredoxin-like"/>
    <property type="match status" value="1"/>
</dbReference>
<evidence type="ECO:0000256" key="3">
    <source>
        <dbReference type="ARBA" id="ARBA00023002"/>
    </source>
</evidence>
<sequence length="157" mass="16514">MKTITLKVNGREEKLTLAPHRTLLDVLREDLGLTGAKRGCEAGECGACTVILNGKPVNSCLVLAVELNGAEVLTVEGLGGPGALDPLQQAFIDHFALQCGYCTPGMLLMGKALLAQNPRPSEDEVKEYISGNLCRCTGYENIVKAIMAVAAGGEQDG</sequence>
<evidence type="ECO:0000259" key="6">
    <source>
        <dbReference type="PROSITE" id="PS51085"/>
    </source>
</evidence>
<evidence type="ECO:0000313" key="8">
    <source>
        <dbReference type="Proteomes" id="UP001254848"/>
    </source>
</evidence>
<dbReference type="InterPro" id="IPR012675">
    <property type="entry name" value="Beta-grasp_dom_sf"/>
</dbReference>
<proteinExistence type="predicted"/>
<dbReference type="SUPFAM" id="SSF47741">
    <property type="entry name" value="CO dehydrogenase ISP C-domain like"/>
    <property type="match status" value="1"/>
</dbReference>
<dbReference type="EMBL" id="JAUOZS010000001">
    <property type="protein sequence ID" value="MDT8900511.1"/>
    <property type="molecule type" value="Genomic_DNA"/>
</dbReference>
<keyword evidence="1" id="KW-0001">2Fe-2S</keyword>
<dbReference type="InterPro" id="IPR036010">
    <property type="entry name" value="2Fe-2S_ferredoxin-like_sf"/>
</dbReference>
<evidence type="ECO:0000256" key="1">
    <source>
        <dbReference type="ARBA" id="ARBA00022714"/>
    </source>
</evidence>
<keyword evidence="3" id="KW-0560">Oxidoreductase</keyword>
<dbReference type="InterPro" id="IPR001041">
    <property type="entry name" value="2Fe-2S_ferredoxin-type"/>
</dbReference>
<dbReference type="RefSeq" id="WP_413779049.1">
    <property type="nucleotide sequence ID" value="NZ_JAUOZS010000001.1"/>
</dbReference>
<name>A0ABU3NUM0_9FIRM</name>
<keyword evidence="8" id="KW-1185">Reference proteome</keyword>
<dbReference type="Pfam" id="PF01799">
    <property type="entry name" value="Fer2_2"/>
    <property type="match status" value="1"/>
</dbReference>
<evidence type="ECO:0000256" key="2">
    <source>
        <dbReference type="ARBA" id="ARBA00022723"/>
    </source>
</evidence>
<dbReference type="InterPro" id="IPR036884">
    <property type="entry name" value="2Fe-2S-bd_dom_sf"/>
</dbReference>
<keyword evidence="2" id="KW-0479">Metal-binding</keyword>
<gene>
    <name evidence="7" type="ORF">Q4T40_04570</name>
</gene>
<accession>A0ABU3NUM0</accession>
<keyword evidence="5" id="KW-0411">Iron-sulfur</keyword>
<keyword evidence="4" id="KW-0408">Iron</keyword>
<dbReference type="InterPro" id="IPR051452">
    <property type="entry name" value="Diverse_Oxidoreductases"/>
</dbReference>
<dbReference type="Proteomes" id="UP001254848">
    <property type="component" value="Unassembled WGS sequence"/>
</dbReference>
<protein>
    <submittedName>
        <fullName evidence="7">(2Fe-2S)-binding protein</fullName>
    </submittedName>
</protein>
<dbReference type="InterPro" id="IPR006058">
    <property type="entry name" value="2Fe2S_fd_BS"/>
</dbReference>
<comment type="caution">
    <text evidence="7">The sequence shown here is derived from an EMBL/GenBank/DDBJ whole genome shotgun (WGS) entry which is preliminary data.</text>
</comment>
<evidence type="ECO:0000313" key="7">
    <source>
        <dbReference type="EMBL" id="MDT8900511.1"/>
    </source>
</evidence>
<reference evidence="7 8" key="1">
    <citation type="submission" date="2023-07" db="EMBL/GenBank/DDBJ databases">
        <title>The novel representative of Negativicutes class, Anaeroselena agilis gen. nov. sp. nov.</title>
        <authorList>
            <person name="Prokofeva M.I."/>
            <person name="Elcheninov A.G."/>
            <person name="Klyukina A."/>
            <person name="Kublanov I.V."/>
            <person name="Frolov E.N."/>
            <person name="Podosokorskaya O.A."/>
        </authorList>
    </citation>
    <scope>NUCLEOTIDE SEQUENCE [LARGE SCALE GENOMIC DNA]</scope>
    <source>
        <strain evidence="7 8">4137-cl</strain>
    </source>
</reference>
<dbReference type="PANTHER" id="PTHR44379">
    <property type="entry name" value="OXIDOREDUCTASE WITH IRON-SULFUR SUBUNIT"/>
    <property type="match status" value="1"/>
</dbReference>
<evidence type="ECO:0000256" key="5">
    <source>
        <dbReference type="ARBA" id="ARBA00023014"/>
    </source>
</evidence>
<dbReference type="CDD" id="cd00207">
    <property type="entry name" value="fer2"/>
    <property type="match status" value="1"/>
</dbReference>
<dbReference type="PROSITE" id="PS51085">
    <property type="entry name" value="2FE2S_FER_2"/>
    <property type="match status" value="1"/>
</dbReference>